<sequence length="84" mass="9794">MNRLKYFFYLLLLLLNSVGWSQLYPVQVNSSVFPPYLSSLSSYATTVDQKYLVNIYTADLNVVHRQVRLQLYIEGNGIQANRFQ</sequence>
<reference evidence="1 2" key="1">
    <citation type="submission" date="2024-02" db="EMBL/GenBank/DDBJ databases">
        <title>Comparative Genomic Analysis of Flavobacterium Species Causing Columnaris Disease of Freshwater Fish in Thailand: Insights into Virulence and Resistance Mechanisms.</title>
        <authorList>
            <person name="Nguyen D."/>
            <person name="Chokmangmeepisarn P."/>
            <person name="Khianchaikhan K."/>
            <person name="Morishita M."/>
            <person name="Bunnoy A."/>
            <person name="Rodkhum C."/>
        </authorList>
    </citation>
    <scope>NUCLEOTIDE SEQUENCE [LARGE SCALE GENOMIC DNA]</scope>
    <source>
        <strain evidence="1 2">PCBSB2203</strain>
    </source>
</reference>
<evidence type="ECO:0000313" key="2">
    <source>
        <dbReference type="Proteomes" id="UP001621713"/>
    </source>
</evidence>
<name>A0ABW8PCF4_9FLAO</name>
<proteinExistence type="predicted"/>
<comment type="caution">
    <text evidence="1">The sequence shown here is derived from an EMBL/GenBank/DDBJ whole genome shotgun (WGS) entry which is preliminary data.</text>
</comment>
<dbReference type="RefSeq" id="WP_405344607.1">
    <property type="nucleotide sequence ID" value="NZ_JAZHOJ010000001.1"/>
</dbReference>
<dbReference type="EMBL" id="JAZHOJ010000001">
    <property type="protein sequence ID" value="MFK7002235.1"/>
    <property type="molecule type" value="Genomic_DNA"/>
</dbReference>
<gene>
    <name evidence="1" type="ORF">V3467_00005</name>
</gene>
<keyword evidence="2" id="KW-1185">Reference proteome</keyword>
<organism evidence="1 2">
    <name type="scientific">Flavobacterium covae</name>
    <dbReference type="NCBI Taxonomy" id="2906076"/>
    <lineage>
        <taxon>Bacteria</taxon>
        <taxon>Pseudomonadati</taxon>
        <taxon>Bacteroidota</taxon>
        <taxon>Flavobacteriia</taxon>
        <taxon>Flavobacteriales</taxon>
        <taxon>Flavobacteriaceae</taxon>
        <taxon>Flavobacterium</taxon>
    </lineage>
</organism>
<accession>A0ABW8PCF4</accession>
<protein>
    <submittedName>
        <fullName evidence="1">Uncharacterized protein</fullName>
    </submittedName>
</protein>
<evidence type="ECO:0000313" key="1">
    <source>
        <dbReference type="EMBL" id="MFK7002235.1"/>
    </source>
</evidence>
<dbReference type="Proteomes" id="UP001621713">
    <property type="component" value="Unassembled WGS sequence"/>
</dbReference>